<feature type="compositionally biased region" description="Basic and acidic residues" evidence="1">
    <location>
        <begin position="148"/>
        <end position="165"/>
    </location>
</feature>
<dbReference type="AlphaFoldDB" id="A0A0G4FBB8"/>
<sequence length="462" mass="51482">MLRDDPRGLSRQRYQKSLKSSIFDPPEDSPGKPTPPGKRIDQMGKEVFCQEPDRDGRVLRKAGSTFEPRPDYLTASDRRILNNATSPGLWKGEPAFQPWRGTPGPQDPHYPISKMEDPPRCYVGSQPAQPDALTETRLLHAAGEEWDEVRKPNRTLEEKAKERETLGLQPKAPDSPRPKIGETAKLRAIATRESPGVTGKSSGLDKAETAPPGTVLKGFKKDDNETIEEMQERRRNRNFSDLFGCTAPPHPGGLSGGIPADIREAEKEVVIFGDWTDSRTEMQRRSAKDADRSGQPFSVDPHFRKMQHSYESAIPSLPLPAQGSSAKENFAQATSDDVKRHSLMNTAQADGTAQRKHVSQAHLQSSLMRGDFYETAGTKKEEDTEVRVVNLFGLPSEITEEHLRQIASRTKCHVVRYQLDVDPVTNRCKGRARVTIRRALNDGTMEAFTKEAEANGARTLLE</sequence>
<reference evidence="2" key="1">
    <citation type="submission" date="2014-11" db="EMBL/GenBank/DDBJ databases">
        <authorList>
            <person name="Otto D Thomas"/>
            <person name="Naeem Raeece"/>
        </authorList>
    </citation>
    <scope>NUCLEOTIDE SEQUENCE</scope>
</reference>
<proteinExistence type="predicted"/>
<evidence type="ECO:0000313" key="2">
    <source>
        <dbReference type="EMBL" id="CEM10254.1"/>
    </source>
</evidence>
<feature type="region of interest" description="Disordered" evidence="1">
    <location>
        <begin position="143"/>
        <end position="235"/>
    </location>
</feature>
<feature type="region of interest" description="Disordered" evidence="1">
    <location>
        <begin position="1"/>
        <end position="129"/>
    </location>
</feature>
<dbReference type="SUPFAM" id="SSF54928">
    <property type="entry name" value="RNA-binding domain, RBD"/>
    <property type="match status" value="1"/>
</dbReference>
<feature type="compositionally biased region" description="Basic and acidic residues" evidence="1">
    <location>
        <begin position="174"/>
        <end position="185"/>
    </location>
</feature>
<dbReference type="VEuPathDB" id="CryptoDB:Cvel_3059"/>
<evidence type="ECO:0000256" key="1">
    <source>
        <dbReference type="SAM" id="MobiDB-lite"/>
    </source>
</evidence>
<name>A0A0G4FBB8_9ALVE</name>
<dbReference type="EMBL" id="CDMZ01000254">
    <property type="protein sequence ID" value="CEM10254.1"/>
    <property type="molecule type" value="Genomic_DNA"/>
</dbReference>
<gene>
    <name evidence="2" type="ORF">Cvel_3059</name>
</gene>
<accession>A0A0G4FBB8</accession>
<dbReference type="GO" id="GO:0003676">
    <property type="term" value="F:nucleic acid binding"/>
    <property type="evidence" value="ECO:0007669"/>
    <property type="project" value="InterPro"/>
</dbReference>
<protein>
    <submittedName>
        <fullName evidence="2">Uncharacterized protein</fullName>
    </submittedName>
</protein>
<dbReference type="InterPro" id="IPR035979">
    <property type="entry name" value="RBD_domain_sf"/>
</dbReference>
<organism evidence="2">
    <name type="scientific">Chromera velia CCMP2878</name>
    <dbReference type="NCBI Taxonomy" id="1169474"/>
    <lineage>
        <taxon>Eukaryota</taxon>
        <taxon>Sar</taxon>
        <taxon>Alveolata</taxon>
        <taxon>Colpodellida</taxon>
        <taxon>Chromeraceae</taxon>
        <taxon>Chromera</taxon>
    </lineage>
</organism>